<reference evidence="2" key="1">
    <citation type="submission" date="2022-11" db="UniProtKB">
        <authorList>
            <consortium name="WormBaseParasite"/>
        </authorList>
    </citation>
    <scope>IDENTIFICATION</scope>
</reference>
<name>A0A915IGC6_ROMCU</name>
<dbReference type="Proteomes" id="UP000887565">
    <property type="component" value="Unplaced"/>
</dbReference>
<evidence type="ECO:0000313" key="2">
    <source>
        <dbReference type="WBParaSite" id="nRc.2.0.1.t12321-RA"/>
    </source>
</evidence>
<evidence type="ECO:0000313" key="1">
    <source>
        <dbReference type="Proteomes" id="UP000887565"/>
    </source>
</evidence>
<proteinExistence type="predicted"/>
<protein>
    <submittedName>
        <fullName evidence="2">Uncharacterized protein</fullName>
    </submittedName>
</protein>
<keyword evidence="1" id="KW-1185">Reference proteome</keyword>
<sequence>MNPIPKHEPAFDYDPSICNCFMLHPIIFDEDLQMEAKVEEIQIDETDYTLNPHSGFHLYSCLLGHIHFQDHFSFQMAIYAYPLPTTTLVHVLTANELLEHLMLPAAP</sequence>
<organism evidence="1 2">
    <name type="scientific">Romanomermis culicivorax</name>
    <name type="common">Nematode worm</name>
    <dbReference type="NCBI Taxonomy" id="13658"/>
    <lineage>
        <taxon>Eukaryota</taxon>
        <taxon>Metazoa</taxon>
        <taxon>Ecdysozoa</taxon>
        <taxon>Nematoda</taxon>
        <taxon>Enoplea</taxon>
        <taxon>Dorylaimia</taxon>
        <taxon>Mermithida</taxon>
        <taxon>Mermithoidea</taxon>
        <taxon>Mermithidae</taxon>
        <taxon>Romanomermis</taxon>
    </lineage>
</organism>
<dbReference type="AlphaFoldDB" id="A0A915IGC6"/>
<dbReference type="WBParaSite" id="nRc.2.0.1.t12321-RA">
    <property type="protein sequence ID" value="nRc.2.0.1.t12321-RA"/>
    <property type="gene ID" value="nRc.2.0.1.g12321"/>
</dbReference>
<accession>A0A915IGC6</accession>